<keyword evidence="3" id="KW-0378">Hydrolase</keyword>
<dbReference type="Gene3D" id="3.40.395.10">
    <property type="entry name" value="Adenoviral Proteinase, Chain A"/>
    <property type="match status" value="1"/>
</dbReference>
<dbReference type="GO" id="GO:0006508">
    <property type="term" value="P:proteolysis"/>
    <property type="evidence" value="ECO:0007669"/>
    <property type="project" value="UniProtKB-KW"/>
</dbReference>
<dbReference type="VEuPathDB" id="FungiDB:A1O9_09438"/>
<evidence type="ECO:0000256" key="2">
    <source>
        <dbReference type="ARBA" id="ARBA00022670"/>
    </source>
</evidence>
<evidence type="ECO:0000256" key="3">
    <source>
        <dbReference type="ARBA" id="ARBA00022801"/>
    </source>
</evidence>
<reference evidence="6 7" key="1">
    <citation type="submission" date="2013-03" db="EMBL/GenBank/DDBJ databases">
        <title>The Genome Sequence of Exophiala aquamarina CBS 119918.</title>
        <authorList>
            <consortium name="The Broad Institute Genomics Platform"/>
            <person name="Cuomo C."/>
            <person name="de Hoog S."/>
            <person name="Gorbushina A."/>
            <person name="Walker B."/>
            <person name="Young S.K."/>
            <person name="Zeng Q."/>
            <person name="Gargeya S."/>
            <person name="Fitzgerald M."/>
            <person name="Haas B."/>
            <person name="Abouelleil A."/>
            <person name="Allen A.W."/>
            <person name="Alvarado L."/>
            <person name="Arachchi H.M."/>
            <person name="Berlin A.M."/>
            <person name="Chapman S.B."/>
            <person name="Gainer-Dewar J."/>
            <person name="Goldberg J."/>
            <person name="Griggs A."/>
            <person name="Gujja S."/>
            <person name="Hansen M."/>
            <person name="Howarth C."/>
            <person name="Imamovic A."/>
            <person name="Ireland A."/>
            <person name="Larimer J."/>
            <person name="McCowan C."/>
            <person name="Murphy C."/>
            <person name="Pearson M."/>
            <person name="Poon T.W."/>
            <person name="Priest M."/>
            <person name="Roberts A."/>
            <person name="Saif S."/>
            <person name="Shea T."/>
            <person name="Sisk P."/>
            <person name="Sykes S."/>
            <person name="Wortman J."/>
            <person name="Nusbaum C."/>
            <person name="Birren B."/>
        </authorList>
    </citation>
    <scope>NUCLEOTIDE SEQUENCE [LARGE SCALE GENOMIC DNA]</scope>
    <source>
        <strain evidence="6 7">CBS 119918</strain>
    </source>
</reference>
<dbReference type="Proteomes" id="UP000027920">
    <property type="component" value="Unassembled WGS sequence"/>
</dbReference>
<feature type="domain" description="Ubiquitin-like protease family profile" evidence="5">
    <location>
        <begin position="31"/>
        <end position="212"/>
    </location>
</feature>
<dbReference type="HOGENOM" id="CLU_070844_0_0_1"/>
<dbReference type="OrthoDB" id="5084510at2759"/>
<gene>
    <name evidence="6" type="ORF">A1O9_09438</name>
</gene>
<dbReference type="Pfam" id="PF02902">
    <property type="entry name" value="Peptidase_C48"/>
    <property type="match status" value="1"/>
</dbReference>
<evidence type="ECO:0000313" key="7">
    <source>
        <dbReference type="Proteomes" id="UP000027920"/>
    </source>
</evidence>
<organism evidence="6 7">
    <name type="scientific">Exophiala aquamarina CBS 119918</name>
    <dbReference type="NCBI Taxonomy" id="1182545"/>
    <lineage>
        <taxon>Eukaryota</taxon>
        <taxon>Fungi</taxon>
        <taxon>Dikarya</taxon>
        <taxon>Ascomycota</taxon>
        <taxon>Pezizomycotina</taxon>
        <taxon>Eurotiomycetes</taxon>
        <taxon>Chaetothyriomycetidae</taxon>
        <taxon>Chaetothyriales</taxon>
        <taxon>Herpotrichiellaceae</taxon>
        <taxon>Exophiala</taxon>
    </lineage>
</organism>
<dbReference type="InterPro" id="IPR038765">
    <property type="entry name" value="Papain-like_cys_pep_sf"/>
</dbReference>
<evidence type="ECO:0000256" key="4">
    <source>
        <dbReference type="SAM" id="MobiDB-lite"/>
    </source>
</evidence>
<feature type="compositionally biased region" description="Polar residues" evidence="4">
    <location>
        <begin position="255"/>
        <end position="267"/>
    </location>
</feature>
<protein>
    <recommendedName>
        <fullName evidence="5">Ubiquitin-like protease family profile domain-containing protein</fullName>
    </recommendedName>
</protein>
<name>A0A072P3M4_9EURO</name>
<comment type="similarity">
    <text evidence="1">Belongs to the peptidase C48 family.</text>
</comment>
<dbReference type="GeneID" id="25284347"/>
<sequence>MAVRRLIGDVSTKVLGKHKLENIDAVAVNNIPVTCDIFDRLRYGEWLNDDMINLAINISDKPDFVNHGYSVPLDHVGKTRTVAPINRPLAAWARRVNRLREGGKTEFQSTTPLVYFCPLNHCGTHFTLLEINDQERVIRHYDSMADQATINGCGKQTRVARLVEVRSPLMLRTTTVLTRMQEEFADMKYAYIEAQADTWRCGIRVIWNFKLLSNGIPIGGWDIVLNPERIKMELVEGFHISVQEEAMSKYMNEWSEPSSHSEQSCAKQSKKRCWMNSSALAQRPTRKHRQ</sequence>
<evidence type="ECO:0000313" key="6">
    <source>
        <dbReference type="EMBL" id="KEF54272.1"/>
    </source>
</evidence>
<dbReference type="InterPro" id="IPR003653">
    <property type="entry name" value="Peptidase_C48_C"/>
</dbReference>
<evidence type="ECO:0000259" key="5">
    <source>
        <dbReference type="PROSITE" id="PS50600"/>
    </source>
</evidence>
<dbReference type="PROSITE" id="PS50600">
    <property type="entry name" value="ULP_PROTEASE"/>
    <property type="match status" value="1"/>
</dbReference>
<dbReference type="AlphaFoldDB" id="A0A072P3M4"/>
<dbReference type="GO" id="GO:0008234">
    <property type="term" value="F:cysteine-type peptidase activity"/>
    <property type="evidence" value="ECO:0007669"/>
    <property type="project" value="InterPro"/>
</dbReference>
<evidence type="ECO:0000256" key="1">
    <source>
        <dbReference type="ARBA" id="ARBA00005234"/>
    </source>
</evidence>
<dbReference type="RefSeq" id="XP_013256862.1">
    <property type="nucleotide sequence ID" value="XM_013401408.1"/>
</dbReference>
<dbReference type="SUPFAM" id="SSF54001">
    <property type="entry name" value="Cysteine proteinases"/>
    <property type="match status" value="1"/>
</dbReference>
<keyword evidence="2" id="KW-0645">Protease</keyword>
<accession>A0A072P3M4</accession>
<dbReference type="GO" id="GO:0019783">
    <property type="term" value="F:ubiquitin-like protein peptidase activity"/>
    <property type="evidence" value="ECO:0007669"/>
    <property type="project" value="UniProtKB-ARBA"/>
</dbReference>
<dbReference type="STRING" id="1182545.A0A072P3M4"/>
<proteinExistence type="inferred from homology"/>
<feature type="region of interest" description="Disordered" evidence="4">
    <location>
        <begin position="253"/>
        <end position="290"/>
    </location>
</feature>
<comment type="caution">
    <text evidence="6">The sequence shown here is derived from an EMBL/GenBank/DDBJ whole genome shotgun (WGS) entry which is preliminary data.</text>
</comment>
<keyword evidence="7" id="KW-1185">Reference proteome</keyword>
<dbReference type="EMBL" id="AMGV01000010">
    <property type="protein sequence ID" value="KEF54272.1"/>
    <property type="molecule type" value="Genomic_DNA"/>
</dbReference>